<reference evidence="1 2" key="1">
    <citation type="submission" date="2018-02" db="EMBL/GenBank/DDBJ databases">
        <title>Comparative genomes isolates from brazilian mangrove.</title>
        <authorList>
            <person name="Araujo J.E."/>
            <person name="Taketani R.G."/>
            <person name="Silva M.C.P."/>
            <person name="Loureco M.V."/>
            <person name="Andreote F.D."/>
        </authorList>
    </citation>
    <scope>NUCLEOTIDE SEQUENCE [LARGE SCALE GENOMIC DNA]</scope>
    <source>
        <strain evidence="1 2">NAP PRIS-MGV</strain>
    </source>
</reference>
<comment type="caution">
    <text evidence="1">The sequence shown here is derived from an EMBL/GenBank/DDBJ whole genome shotgun (WGS) entry which is preliminary data.</text>
</comment>
<dbReference type="EMBL" id="PUIB01000013">
    <property type="protein sequence ID" value="PQO36454.1"/>
    <property type="molecule type" value="Genomic_DNA"/>
</dbReference>
<dbReference type="Pfam" id="PF00805">
    <property type="entry name" value="Pentapeptide"/>
    <property type="match status" value="1"/>
</dbReference>
<organism evidence="1 2">
    <name type="scientific">Blastopirellula marina</name>
    <dbReference type="NCBI Taxonomy" id="124"/>
    <lineage>
        <taxon>Bacteria</taxon>
        <taxon>Pseudomonadati</taxon>
        <taxon>Planctomycetota</taxon>
        <taxon>Planctomycetia</taxon>
        <taxon>Pirellulales</taxon>
        <taxon>Pirellulaceae</taxon>
        <taxon>Blastopirellula</taxon>
    </lineage>
</organism>
<sequence>MFHLQNEVIDGQAFVLKNDVVNYLGPKLTLKNCQLTLRTTARGLVLNRTKLEKCQIDAKKKLLNFRSWCNAKISDCSFRGTFLGNEFGHWPLLSKDGAIANCNFEGAILNDCRFWNCDMSKMRFAKWPCFVVLEPLKHRKALNAVDWPEDQGMHFESISDPDENEGGLSAFVGYAPEFLKDNGGTEQELLDQLSKFDFVLL</sequence>
<name>A0A2S8FX85_9BACT</name>
<dbReference type="SUPFAM" id="SSF141571">
    <property type="entry name" value="Pentapeptide repeat-like"/>
    <property type="match status" value="1"/>
</dbReference>
<evidence type="ECO:0008006" key="3">
    <source>
        <dbReference type="Google" id="ProtNLM"/>
    </source>
</evidence>
<dbReference type="RefSeq" id="WP_105354537.1">
    <property type="nucleotide sequence ID" value="NZ_PUIB01000013.1"/>
</dbReference>
<evidence type="ECO:0000313" key="1">
    <source>
        <dbReference type="EMBL" id="PQO36454.1"/>
    </source>
</evidence>
<dbReference type="Gene3D" id="2.160.20.80">
    <property type="entry name" value="E3 ubiquitin-protein ligase SopA"/>
    <property type="match status" value="1"/>
</dbReference>
<evidence type="ECO:0000313" key="2">
    <source>
        <dbReference type="Proteomes" id="UP000239388"/>
    </source>
</evidence>
<dbReference type="OrthoDB" id="286253at2"/>
<proteinExistence type="predicted"/>
<dbReference type="Proteomes" id="UP000239388">
    <property type="component" value="Unassembled WGS sequence"/>
</dbReference>
<gene>
    <name evidence="1" type="ORF">C5Y98_12185</name>
</gene>
<accession>A0A2S8FX85</accession>
<protein>
    <recommendedName>
        <fullName evidence="3">Pentapeptide repeat-containing protein</fullName>
    </recommendedName>
</protein>
<dbReference type="AlphaFoldDB" id="A0A2S8FX85"/>
<dbReference type="InterPro" id="IPR001646">
    <property type="entry name" value="5peptide_repeat"/>
</dbReference>